<sequence>MQLKLPRANEQTKFKLLKKLSYVWHPMYKITPYFDTIGRSVCDHCDIRHILHENVGKPYERCLPGQLEDP</sequence>
<dbReference type="EMBL" id="KQ759867">
    <property type="protein sequence ID" value="OAD62459.1"/>
    <property type="molecule type" value="Genomic_DNA"/>
</dbReference>
<dbReference type="AlphaFoldDB" id="A0A310SUG6"/>
<reference evidence="1 2" key="1">
    <citation type="submission" date="2015-07" db="EMBL/GenBank/DDBJ databases">
        <title>The genome of Eufriesea mexicana.</title>
        <authorList>
            <person name="Pan H."/>
            <person name="Kapheim K."/>
        </authorList>
    </citation>
    <scope>NUCLEOTIDE SEQUENCE [LARGE SCALE GENOMIC DNA]</scope>
    <source>
        <strain evidence="1">0111107269</strain>
        <tissue evidence="1">Whole body</tissue>
    </source>
</reference>
<organism evidence="1 2">
    <name type="scientific">Eufriesea mexicana</name>
    <dbReference type="NCBI Taxonomy" id="516756"/>
    <lineage>
        <taxon>Eukaryota</taxon>
        <taxon>Metazoa</taxon>
        <taxon>Ecdysozoa</taxon>
        <taxon>Arthropoda</taxon>
        <taxon>Hexapoda</taxon>
        <taxon>Insecta</taxon>
        <taxon>Pterygota</taxon>
        <taxon>Neoptera</taxon>
        <taxon>Endopterygota</taxon>
        <taxon>Hymenoptera</taxon>
        <taxon>Apocrita</taxon>
        <taxon>Aculeata</taxon>
        <taxon>Apoidea</taxon>
        <taxon>Anthophila</taxon>
        <taxon>Apidae</taxon>
        <taxon>Eufriesea</taxon>
    </lineage>
</organism>
<name>A0A310SUG6_9HYME</name>
<proteinExistence type="predicted"/>
<gene>
    <name evidence="1" type="ORF">WN48_07176</name>
</gene>
<dbReference type="Proteomes" id="UP000250275">
    <property type="component" value="Unassembled WGS sequence"/>
</dbReference>
<evidence type="ECO:0000313" key="1">
    <source>
        <dbReference type="EMBL" id="OAD62459.1"/>
    </source>
</evidence>
<evidence type="ECO:0000313" key="2">
    <source>
        <dbReference type="Proteomes" id="UP000250275"/>
    </source>
</evidence>
<keyword evidence="2" id="KW-1185">Reference proteome</keyword>
<protein>
    <submittedName>
        <fullName evidence="1">Uncharacterized protein</fullName>
    </submittedName>
</protein>
<accession>A0A310SUG6</accession>